<evidence type="ECO:0000256" key="1">
    <source>
        <dbReference type="SAM" id="MobiDB-lite"/>
    </source>
</evidence>
<organism evidence="2 3">
    <name type="scientific">Symbiodinium necroappetens</name>
    <dbReference type="NCBI Taxonomy" id="1628268"/>
    <lineage>
        <taxon>Eukaryota</taxon>
        <taxon>Sar</taxon>
        <taxon>Alveolata</taxon>
        <taxon>Dinophyceae</taxon>
        <taxon>Suessiales</taxon>
        <taxon>Symbiodiniaceae</taxon>
        <taxon>Symbiodinium</taxon>
    </lineage>
</organism>
<reference evidence="2" key="1">
    <citation type="submission" date="2021-02" db="EMBL/GenBank/DDBJ databases">
        <authorList>
            <person name="Dougan E. K."/>
            <person name="Rhodes N."/>
            <person name="Thang M."/>
            <person name="Chan C."/>
        </authorList>
    </citation>
    <scope>NUCLEOTIDE SEQUENCE</scope>
</reference>
<dbReference type="InterPro" id="IPR035979">
    <property type="entry name" value="RBD_domain_sf"/>
</dbReference>
<gene>
    <name evidence="2" type="ORF">SNEC2469_LOCUS35041</name>
</gene>
<name>A0A813CKF6_9DINO</name>
<feature type="region of interest" description="Disordered" evidence="1">
    <location>
        <begin position="1"/>
        <end position="50"/>
    </location>
</feature>
<proteinExistence type="predicted"/>
<accession>A0A813CKF6</accession>
<dbReference type="Gene3D" id="3.30.70.330">
    <property type="match status" value="1"/>
</dbReference>
<dbReference type="AlphaFoldDB" id="A0A813CKF6"/>
<dbReference type="EMBL" id="CAJNJA010099474">
    <property type="protein sequence ID" value="CAE7943404.1"/>
    <property type="molecule type" value="Genomic_DNA"/>
</dbReference>
<dbReference type="OrthoDB" id="8123449at2759"/>
<dbReference type="Proteomes" id="UP000601435">
    <property type="component" value="Unassembled WGS sequence"/>
</dbReference>
<evidence type="ECO:0008006" key="4">
    <source>
        <dbReference type="Google" id="ProtNLM"/>
    </source>
</evidence>
<sequence>MAMQEEWPGEEQPWADWAASEADPPSALKDEAEDSELQGLEEPSAVEDEEVDFGDAAEVFDPEAKPEDVQEKFRDAFRKMGYTILLSGLCDMSLVDYVSWPSFFEDMASSILQACSRFGEVLHCFPDCGGVHARVWVRFATEQAAEACQNKMDGATFAGNTIKVEMVENDHPHQNLAIC</sequence>
<dbReference type="InterPro" id="IPR012677">
    <property type="entry name" value="Nucleotide-bd_a/b_plait_sf"/>
</dbReference>
<evidence type="ECO:0000313" key="2">
    <source>
        <dbReference type="EMBL" id="CAE7943404.1"/>
    </source>
</evidence>
<dbReference type="GO" id="GO:0003676">
    <property type="term" value="F:nucleic acid binding"/>
    <property type="evidence" value="ECO:0007669"/>
    <property type="project" value="InterPro"/>
</dbReference>
<comment type="caution">
    <text evidence="2">The sequence shown here is derived from an EMBL/GenBank/DDBJ whole genome shotgun (WGS) entry which is preliminary data.</text>
</comment>
<protein>
    <recommendedName>
        <fullName evidence="4">RRM domain-containing protein</fullName>
    </recommendedName>
</protein>
<evidence type="ECO:0000313" key="3">
    <source>
        <dbReference type="Proteomes" id="UP000601435"/>
    </source>
</evidence>
<dbReference type="SUPFAM" id="SSF54928">
    <property type="entry name" value="RNA-binding domain, RBD"/>
    <property type="match status" value="1"/>
</dbReference>
<keyword evidence="3" id="KW-1185">Reference proteome</keyword>